<reference evidence="1 2" key="1">
    <citation type="journal article" date="2019" name="Int. J. Syst. Evol. Microbiol.">
        <title>The Global Catalogue of Microorganisms (GCM) 10K type strain sequencing project: providing services to taxonomists for standard genome sequencing and annotation.</title>
        <authorList>
            <consortium name="The Broad Institute Genomics Platform"/>
            <consortium name="The Broad Institute Genome Sequencing Center for Infectious Disease"/>
            <person name="Wu L."/>
            <person name="Ma J."/>
        </authorList>
    </citation>
    <scope>NUCLEOTIDE SEQUENCE [LARGE SCALE GENOMIC DNA]</scope>
    <source>
        <strain evidence="1 2">JCM 10425</strain>
    </source>
</reference>
<name>A0ABN0UXY5_9ACTN</name>
<proteinExistence type="predicted"/>
<evidence type="ECO:0000313" key="2">
    <source>
        <dbReference type="Proteomes" id="UP001500967"/>
    </source>
</evidence>
<accession>A0ABN0UXY5</accession>
<keyword evidence="2" id="KW-1185">Reference proteome</keyword>
<comment type="caution">
    <text evidence="1">The sequence shown here is derived from an EMBL/GenBank/DDBJ whole genome shotgun (WGS) entry which is preliminary data.</text>
</comment>
<sequence length="83" mass="9051">MPVDPRESVLWHRPYEPEDVETARALIVEHTESSDRPGWCASGTHVYPAEWACPRWAWAAAVLGAAERGEIDGVPPNAPGSTS</sequence>
<protein>
    <submittedName>
        <fullName evidence="1">Uncharacterized protein</fullName>
    </submittedName>
</protein>
<gene>
    <name evidence="1" type="ORF">GCM10009539_59860</name>
</gene>
<organism evidence="1 2">
    <name type="scientific">Cryptosporangium japonicum</name>
    <dbReference type="NCBI Taxonomy" id="80872"/>
    <lineage>
        <taxon>Bacteria</taxon>
        <taxon>Bacillati</taxon>
        <taxon>Actinomycetota</taxon>
        <taxon>Actinomycetes</taxon>
        <taxon>Cryptosporangiales</taxon>
        <taxon>Cryptosporangiaceae</taxon>
        <taxon>Cryptosporangium</taxon>
    </lineage>
</organism>
<dbReference type="EMBL" id="BAAAGX010000025">
    <property type="protein sequence ID" value="GAA0265377.1"/>
    <property type="molecule type" value="Genomic_DNA"/>
</dbReference>
<evidence type="ECO:0000313" key="1">
    <source>
        <dbReference type="EMBL" id="GAA0265377.1"/>
    </source>
</evidence>
<dbReference type="Proteomes" id="UP001500967">
    <property type="component" value="Unassembled WGS sequence"/>
</dbReference>